<proteinExistence type="inferred from homology"/>
<feature type="transmembrane region" description="Helical" evidence="12">
    <location>
        <begin position="1005"/>
        <end position="1028"/>
    </location>
</feature>
<feature type="transmembrane region" description="Helical" evidence="12">
    <location>
        <begin position="1219"/>
        <end position="1244"/>
    </location>
</feature>
<evidence type="ECO:0000256" key="8">
    <source>
        <dbReference type="ARBA" id="ARBA00023098"/>
    </source>
</evidence>
<dbReference type="Pfam" id="PF03982">
    <property type="entry name" value="DAGAT"/>
    <property type="match status" value="1"/>
</dbReference>
<feature type="transmembrane region" description="Helical" evidence="12">
    <location>
        <begin position="471"/>
        <end position="497"/>
    </location>
</feature>
<evidence type="ECO:0000256" key="4">
    <source>
        <dbReference type="ARBA" id="ARBA00022679"/>
    </source>
</evidence>
<evidence type="ECO:0000256" key="12">
    <source>
        <dbReference type="SAM" id="Phobius"/>
    </source>
</evidence>
<evidence type="ECO:0000313" key="13">
    <source>
        <dbReference type="EMBL" id="CCM16753.1"/>
    </source>
</evidence>
<dbReference type="PANTHER" id="PTHR12317">
    <property type="entry name" value="DIACYLGLYCEROL O-ACYLTRANSFERASE"/>
    <property type="match status" value="1"/>
</dbReference>
<feature type="transmembrane region" description="Helical" evidence="12">
    <location>
        <begin position="672"/>
        <end position="689"/>
    </location>
</feature>
<protein>
    <submittedName>
        <fullName evidence="13">Diacylglycerol acyltransferase, putative</fullName>
    </submittedName>
</protein>
<dbReference type="PANTHER" id="PTHR12317:SF34">
    <property type="entry name" value="ACYLTRANSFERASE"/>
    <property type="match status" value="1"/>
</dbReference>
<feature type="transmembrane region" description="Helical" evidence="12">
    <location>
        <begin position="143"/>
        <end position="165"/>
    </location>
</feature>
<feature type="transmembrane region" description="Helical" evidence="12">
    <location>
        <begin position="1088"/>
        <end position="1109"/>
    </location>
</feature>
<evidence type="ECO:0000256" key="6">
    <source>
        <dbReference type="ARBA" id="ARBA00022824"/>
    </source>
</evidence>
<feature type="transmembrane region" description="Helical" evidence="12">
    <location>
        <begin position="631"/>
        <end position="652"/>
    </location>
</feature>
<gene>
    <name evidence="13" type="primary">LgM4147LRVhigh.27.01411.00300</name>
    <name evidence="13" type="ORF">BN36_2742540</name>
</gene>
<sequence>MQTESSALDMPPLRLAAEDTAIIPSHSATKSTGGAPPVSSLAALAGPLAANCLNQNGDATPVLTRSSRTVCKSKAKMSRASGAASIYQRHTDGGLDGEPAAPFELPHFSTVSLLTVWVVDCTVGLFSLVLSDVYADQYPEFPLMFFLALGSHLNFLAGIFVYLLGREKYGPKVYRFYQPFAGGVQFVTLQCFGVTCVVASLLLTVAYGLLFEPAVKHSHGFMSTIGALALFGNILLLLSVRSFSYYDRTKAWKLRSATALSRTGAAFLADNGVCAFLRYLRRRPNAESMLEVALLISQSALSVAAIRFPRLQGSIFRVNLAITLICGALCLLSVGYRRSLGFIGFYLWMHRTFDTVLLWMSRLLYIAAAFTNVLLIIDTGVHTVTPLSVVAVQGLSVVSCVALLMFVRTIRYEAAAETPNVPSSVFELGGVMAVVTVFLLACLNVSIFLYAQNYPDVLNEVVEGTNWTYQGVLMLVSQLVQLVSLLPTPMVYVSGVIMHGDHFRILYSNRSVETLPVLLLQALGSLLYVAAIISFTLFLSSSAPPIASLEAVLSTLSVFCMTCAVRLYSSITLKGQILLAESAAALASDPPLKKKDALNAVSDLSARPSAYTESSPGMGSRMAEELASTAYIMNGGMIISYLLCLANLLLRLLVDILSHHLWGDVELPHRRLIMIANVCYLACVPLAHYSGKDKGVQIFHPFSGSGSFVALQVLGWMMYATSVIIIIFGTIFASNSEIIPAEWNTLIKDGPMMYTLFGILELIPVVLITLSIAIEARYTMTTALRQHLAKESFLELRRFMREELADKSDEEKVVAQVAFGTLMSAALHSFDLPCTDSLLRIYKDPATAQHTQRSFREQSSVSRSSDDEDKSGERIENGESSDWSYSGEDLMIRRQRQENAWLIVMLLCCASAAFFVIAAFMAKLVILSLAFAVTAMIICTISCVGVHAGYGMVLHKERSAYAPFMPFHGGSPFVIRQIAGWCCYAGAFLVTLITSIESAEVSVTAMLIAALLSVASQVFIFSSIPLFFHRRGEPTFLEVNGEGIVALLTFSGAIAFGRVYTPVVAFFWRDSQHYLHYGDESFASRRKRVPFVLAMISLSMAVPCTLIALSRTRRQWERVMHTRAAAEATSKQPQSSPRKEHRRRMLAMGIANLMEVLVILFATVTPLPFGFLVFYFFTQYTPRLAQAMETYLPICLGLTALTLALSVVPYVVNVGVPPFVVAVRVTFVTWALYCLPMLSAGVLLLPSLLVPRPSTFFLACSTLTIWIGGHFRQVRFMMKLAVYAAIGCLTYQKCVLHLAAAPSWAMARALGVHILDCALLGVWLWYIPLYAGKPSYTGLQRSTRFTEFARKYLFADAVKYFNFRVMMDDPAVQMWDGTSQYLFSFHPHGVFPGTALFASLTAEWAEKVGVNTKCYVSTHIASVVFNVPLLRDFNLRLGALSVCRRTVEASLKRGNSVLIVTGGQAEMLHTQVSAKRLTLITQHTGFVRLAIASRVPLVPLLCFGENNVLGLLQFPRIQRISLKLFGFPFPIILFGRFGLPLPFRTPLTLVVGSPLTIPEDADENNSDDVRRVSEAYFQSLKELFYRHRAGAGYPDMELVLLNEKEEAKRRSEAREIAAAETFKAKKAT</sequence>
<feature type="transmembrane region" description="Helical" evidence="12">
    <location>
        <begin position="1306"/>
        <end position="1326"/>
    </location>
</feature>
<feature type="transmembrane region" description="Helical" evidence="12">
    <location>
        <begin position="428"/>
        <end position="451"/>
    </location>
</feature>
<evidence type="ECO:0000256" key="9">
    <source>
        <dbReference type="ARBA" id="ARBA00023136"/>
    </source>
</evidence>
<accession>A0A1E1IZK8</accession>
<dbReference type="GO" id="GO:0006629">
    <property type="term" value="P:lipid metabolic process"/>
    <property type="evidence" value="ECO:0007669"/>
    <property type="project" value="UniProtKB-KW"/>
</dbReference>
<name>A0A1E1IZK8_LEIGU</name>
<feature type="region of interest" description="Disordered" evidence="11">
    <location>
        <begin position="850"/>
        <end position="882"/>
    </location>
</feature>
<organism evidence="13">
    <name type="scientific">Leishmania guyanensis</name>
    <dbReference type="NCBI Taxonomy" id="5670"/>
    <lineage>
        <taxon>Eukaryota</taxon>
        <taxon>Discoba</taxon>
        <taxon>Euglenozoa</taxon>
        <taxon>Kinetoplastea</taxon>
        <taxon>Metakinetoplastina</taxon>
        <taxon>Trypanosomatida</taxon>
        <taxon>Trypanosomatidae</taxon>
        <taxon>Leishmaniinae</taxon>
        <taxon>Leishmania</taxon>
        <taxon>Leishmania guyanensis species complex</taxon>
    </lineage>
</organism>
<feature type="transmembrane region" description="Helical" evidence="12">
    <location>
        <begin position="926"/>
        <end position="953"/>
    </location>
</feature>
<feature type="transmembrane region" description="Helical" evidence="12">
    <location>
        <begin position="186"/>
        <end position="209"/>
    </location>
</feature>
<feature type="transmembrane region" description="Helical" evidence="12">
    <location>
        <begin position="356"/>
        <end position="377"/>
    </location>
</feature>
<feature type="transmembrane region" description="Helical" evidence="12">
    <location>
        <begin position="900"/>
        <end position="920"/>
    </location>
</feature>
<feature type="transmembrane region" description="Helical" evidence="12">
    <location>
        <begin position="221"/>
        <end position="240"/>
    </location>
</feature>
<evidence type="ECO:0000256" key="10">
    <source>
        <dbReference type="ARBA" id="ARBA00023315"/>
    </source>
</evidence>
<evidence type="ECO:0000256" key="7">
    <source>
        <dbReference type="ARBA" id="ARBA00022989"/>
    </source>
</evidence>
<feature type="transmembrane region" description="Helical" evidence="12">
    <location>
        <begin position="709"/>
        <end position="732"/>
    </location>
</feature>
<feature type="transmembrane region" description="Helical" evidence="12">
    <location>
        <begin position="111"/>
        <end position="131"/>
    </location>
</feature>
<comment type="subcellular location">
    <subcellularLocation>
        <location evidence="1">Endoplasmic reticulum membrane</location>
        <topology evidence="1">Multi-pass membrane protein</topology>
    </subcellularLocation>
</comment>
<feature type="transmembrane region" description="Helical" evidence="12">
    <location>
        <begin position="752"/>
        <end position="774"/>
    </location>
</feature>
<dbReference type="GO" id="GO:0008374">
    <property type="term" value="F:O-acyltransferase activity"/>
    <property type="evidence" value="ECO:0007669"/>
    <property type="project" value="InterPro"/>
</dbReference>
<feature type="transmembrane region" description="Helical" evidence="12">
    <location>
        <begin position="314"/>
        <end position="336"/>
    </location>
</feature>
<dbReference type="EMBL" id="CALQ01001141">
    <property type="protein sequence ID" value="CCM16753.1"/>
    <property type="molecule type" value="Genomic_DNA"/>
</dbReference>
<keyword evidence="6" id="KW-0256">Endoplasmic reticulum</keyword>
<keyword evidence="4 13" id="KW-0808">Transferase</keyword>
<evidence type="ECO:0000256" key="2">
    <source>
        <dbReference type="ARBA" id="ARBA00005420"/>
    </source>
</evidence>
<keyword evidence="10 13" id="KW-0012">Acyltransferase</keyword>
<dbReference type="GO" id="GO:0005789">
    <property type="term" value="C:endoplasmic reticulum membrane"/>
    <property type="evidence" value="ECO:0007669"/>
    <property type="project" value="UniProtKB-SubCell"/>
</dbReference>
<keyword evidence="5 12" id="KW-0812">Transmembrane</keyword>
<evidence type="ECO:0000256" key="1">
    <source>
        <dbReference type="ARBA" id="ARBA00004477"/>
    </source>
</evidence>
<evidence type="ECO:0000256" key="5">
    <source>
        <dbReference type="ARBA" id="ARBA00022692"/>
    </source>
</evidence>
<feature type="transmembrane region" description="Helical" evidence="12">
    <location>
        <begin position="1145"/>
        <end position="1178"/>
    </location>
</feature>
<evidence type="ECO:0000256" key="3">
    <source>
        <dbReference type="ARBA" id="ARBA00022516"/>
    </source>
</evidence>
<feature type="transmembrane region" description="Helical" evidence="12">
    <location>
        <begin position="1250"/>
        <end position="1268"/>
    </location>
</feature>
<feature type="transmembrane region" description="Helical" evidence="12">
    <location>
        <begin position="518"/>
        <end position="540"/>
    </location>
</feature>
<dbReference type="CDD" id="cd07987">
    <property type="entry name" value="LPLAT_MGAT-like"/>
    <property type="match status" value="1"/>
</dbReference>
<feature type="transmembrane region" description="Helical" evidence="12">
    <location>
        <begin position="1044"/>
        <end position="1068"/>
    </location>
</feature>
<keyword evidence="3" id="KW-0444">Lipid biosynthesis</keyword>
<feature type="transmembrane region" description="Helical" evidence="12">
    <location>
        <begin position="973"/>
        <end position="993"/>
    </location>
</feature>
<comment type="similarity">
    <text evidence="2">Belongs to the diacylglycerol acyltransferase family.</text>
</comment>
<feature type="transmembrane region" description="Helical" evidence="12">
    <location>
        <begin position="1190"/>
        <end position="1212"/>
    </location>
</feature>
<feature type="transmembrane region" description="Helical" evidence="12">
    <location>
        <begin position="389"/>
        <end position="407"/>
    </location>
</feature>
<dbReference type="InterPro" id="IPR007130">
    <property type="entry name" value="DAGAT"/>
</dbReference>
<evidence type="ECO:0000256" key="11">
    <source>
        <dbReference type="SAM" id="MobiDB-lite"/>
    </source>
</evidence>
<keyword evidence="8" id="KW-0443">Lipid metabolism</keyword>
<reference evidence="13" key="1">
    <citation type="submission" date="2012-08" db="EMBL/GenBank/DDBJ databases">
        <title>Comparative genomics of metastatic and non-metastatic Leishmania guyanensis provides insights into polygenic factors involved in Leishmania RNA virus infection.</title>
        <authorList>
            <person name="Smith D."/>
            <person name="Hertz-Fowler C."/>
            <person name="Martin R."/>
            <person name="Dickens N."/>
            <person name="Fasel N."/>
            <person name="Falquet L."/>
            <person name="Beverley S."/>
            <person name="Zangger H."/>
            <person name="Calderon-Copete S."/>
            <person name="Mottram J."/>
            <person name="Xenarios I."/>
        </authorList>
    </citation>
    <scope>NUCLEOTIDE SEQUENCE</scope>
    <source>
        <strain evidence="13">MHOM/BR/75/M4147/SSU:IR2SAT-LUC</strain>
    </source>
</reference>
<keyword evidence="9 12" id="KW-0472">Membrane</keyword>
<keyword evidence="7 12" id="KW-1133">Transmembrane helix</keyword>